<name>A0A151A6Y9_9STAP</name>
<feature type="transmembrane region" description="Helical" evidence="1">
    <location>
        <begin position="106"/>
        <end position="128"/>
    </location>
</feature>
<keyword evidence="1" id="KW-0472">Membrane</keyword>
<proteinExistence type="predicted"/>
<dbReference type="AlphaFoldDB" id="A0A151A6Y9"/>
<dbReference type="RefSeq" id="WP_061855026.1">
    <property type="nucleotide sequence ID" value="NZ_LUGM01000002.1"/>
</dbReference>
<evidence type="ECO:0000313" key="2">
    <source>
        <dbReference type="EMBL" id="KYH14870.1"/>
    </source>
</evidence>
<sequence>MPQENEPRYVLRTEWEKQNKKFTEDIHENTLAINGLRSEIEKSTIYAKQSYEVQKEMGTDIKELTKEMRSQTQDVFKLSETVKSHDNTIKGIQGKIETKQAGSVQIIVAIIGVSGVVITVAGTMLTHFF</sequence>
<gene>
    <name evidence="2" type="ORF">A0131_08790</name>
</gene>
<keyword evidence="1" id="KW-1133">Transmembrane helix</keyword>
<evidence type="ECO:0000256" key="1">
    <source>
        <dbReference type="SAM" id="Phobius"/>
    </source>
</evidence>
<protein>
    <submittedName>
        <fullName evidence="2">Uncharacterized protein</fullName>
    </submittedName>
</protein>
<accession>A0A151A6Y9</accession>
<dbReference type="Proteomes" id="UP000075418">
    <property type="component" value="Unassembled WGS sequence"/>
</dbReference>
<dbReference type="EMBL" id="LUGM01000002">
    <property type="protein sequence ID" value="KYH14870.1"/>
    <property type="molecule type" value="Genomic_DNA"/>
</dbReference>
<comment type="caution">
    <text evidence="2">The sequence shown here is derived from an EMBL/GenBank/DDBJ whole genome shotgun (WGS) entry which is preliminary data.</text>
</comment>
<organism evidence="2 3">
    <name type="scientific">Staphylococcus kloosii</name>
    <dbReference type="NCBI Taxonomy" id="29384"/>
    <lineage>
        <taxon>Bacteria</taxon>
        <taxon>Bacillati</taxon>
        <taxon>Bacillota</taxon>
        <taxon>Bacilli</taxon>
        <taxon>Bacillales</taxon>
        <taxon>Staphylococcaceae</taxon>
        <taxon>Staphylococcus</taxon>
    </lineage>
</organism>
<evidence type="ECO:0000313" key="3">
    <source>
        <dbReference type="Proteomes" id="UP000075418"/>
    </source>
</evidence>
<reference evidence="2 3" key="1">
    <citation type="submission" date="2016-02" db="EMBL/GenBank/DDBJ databases">
        <title>Draft genome sequence of hydrocarbon degrading Staphylococcus saprophyticus Strain CNV2, isolated from crude-oil contaminated soil from Noonmati Oil Refinery, Guwahati, Assam, India.</title>
        <authorList>
            <person name="Mukherjee A."/>
            <person name="Chettri B."/>
            <person name="Langpoklakpam J."/>
            <person name="Singh A.K."/>
            <person name="Chattopadhyay D.J."/>
        </authorList>
    </citation>
    <scope>NUCLEOTIDE SEQUENCE [LARGE SCALE GENOMIC DNA]</scope>
    <source>
        <strain evidence="2 3">CNV2</strain>
    </source>
</reference>
<keyword evidence="1" id="KW-0812">Transmembrane</keyword>